<dbReference type="InterPro" id="IPR020598">
    <property type="entry name" value="rRNA_Ade_methylase_Trfase_N"/>
</dbReference>
<evidence type="ECO:0000256" key="3">
    <source>
        <dbReference type="ARBA" id="ARBA00022603"/>
    </source>
</evidence>
<gene>
    <name evidence="7 10" type="primary">rsmA</name>
    <name evidence="7" type="synonym">ksgA</name>
    <name evidence="10" type="ORF">ENS59_00515</name>
</gene>
<organism evidence="10">
    <name type="scientific">Gracilinema caldarium</name>
    <dbReference type="NCBI Taxonomy" id="215591"/>
    <lineage>
        <taxon>Bacteria</taxon>
        <taxon>Pseudomonadati</taxon>
        <taxon>Spirochaetota</taxon>
        <taxon>Spirochaetia</taxon>
        <taxon>Spirochaetales</taxon>
        <taxon>Breznakiellaceae</taxon>
        <taxon>Gracilinema</taxon>
    </lineage>
</organism>
<comment type="similarity">
    <text evidence="7">Belongs to the class I-like SAM-binding methyltransferase superfamily. rRNA adenine N(6)-methyltransferase family. RsmA subfamily.</text>
</comment>
<dbReference type="GO" id="GO:0005829">
    <property type="term" value="C:cytosol"/>
    <property type="evidence" value="ECO:0007669"/>
    <property type="project" value="TreeGrafter"/>
</dbReference>
<dbReference type="Gene3D" id="1.10.8.100">
    <property type="entry name" value="Ribosomal RNA adenine dimethylase-like, domain 2"/>
    <property type="match status" value="1"/>
</dbReference>
<dbReference type="Gene3D" id="3.40.50.150">
    <property type="entry name" value="Vaccinia Virus protein VP39"/>
    <property type="match status" value="1"/>
</dbReference>
<dbReference type="SMART" id="SM00650">
    <property type="entry name" value="rADc"/>
    <property type="match status" value="1"/>
</dbReference>
<keyword evidence="1 7" id="KW-0963">Cytoplasm</keyword>
<evidence type="ECO:0000256" key="8">
    <source>
        <dbReference type="PROSITE-ProRule" id="PRU01026"/>
    </source>
</evidence>
<comment type="caution">
    <text evidence="10">The sequence shown here is derived from an EMBL/GenBank/DDBJ whole genome shotgun (WGS) entry which is preliminary data.</text>
</comment>
<dbReference type="SUPFAM" id="SSF53335">
    <property type="entry name" value="S-adenosyl-L-methionine-dependent methyltransferases"/>
    <property type="match status" value="1"/>
</dbReference>
<dbReference type="PROSITE" id="PS51689">
    <property type="entry name" value="SAM_RNA_A_N6_MT"/>
    <property type="match status" value="1"/>
</dbReference>
<evidence type="ECO:0000313" key="10">
    <source>
        <dbReference type="EMBL" id="HFH27985.1"/>
    </source>
</evidence>
<evidence type="ECO:0000256" key="1">
    <source>
        <dbReference type="ARBA" id="ARBA00022490"/>
    </source>
</evidence>
<evidence type="ECO:0000256" key="6">
    <source>
        <dbReference type="ARBA" id="ARBA00022884"/>
    </source>
</evidence>
<dbReference type="PANTHER" id="PTHR11727:SF7">
    <property type="entry name" value="DIMETHYLADENOSINE TRANSFERASE-RELATED"/>
    <property type="match status" value="1"/>
</dbReference>
<dbReference type="HAMAP" id="MF_00607">
    <property type="entry name" value="16SrRNA_methyltr_A"/>
    <property type="match status" value="1"/>
</dbReference>
<dbReference type="AlphaFoldDB" id="A0A7C3II58"/>
<dbReference type="InterPro" id="IPR023165">
    <property type="entry name" value="rRNA_Ade_diMease-like_C"/>
</dbReference>
<evidence type="ECO:0000256" key="5">
    <source>
        <dbReference type="ARBA" id="ARBA00022691"/>
    </source>
</evidence>
<feature type="binding site" evidence="7 8">
    <location>
        <position position="69"/>
    </location>
    <ligand>
        <name>S-adenosyl-L-methionine</name>
        <dbReference type="ChEBI" id="CHEBI:59789"/>
    </ligand>
</feature>
<dbReference type="EC" id="2.1.1.182" evidence="7"/>
<feature type="domain" description="Ribosomal RNA adenine methylase transferase N-terminal" evidence="9">
    <location>
        <begin position="49"/>
        <end position="225"/>
    </location>
</feature>
<keyword evidence="2 7" id="KW-0698">rRNA processing</keyword>
<dbReference type="Pfam" id="PF00398">
    <property type="entry name" value="RrnaAD"/>
    <property type="match status" value="1"/>
</dbReference>
<comment type="subcellular location">
    <subcellularLocation>
        <location evidence="7">Cytoplasm</location>
    </subcellularLocation>
</comment>
<name>A0A7C3II58_9SPIR</name>
<dbReference type="NCBIfam" id="TIGR00755">
    <property type="entry name" value="ksgA"/>
    <property type="match status" value="1"/>
</dbReference>
<dbReference type="PANTHER" id="PTHR11727">
    <property type="entry name" value="DIMETHYLADENOSINE TRANSFERASE"/>
    <property type="match status" value="1"/>
</dbReference>
<evidence type="ECO:0000256" key="7">
    <source>
        <dbReference type="HAMAP-Rule" id="MF_00607"/>
    </source>
</evidence>
<feature type="binding site" evidence="7 8">
    <location>
        <position position="90"/>
    </location>
    <ligand>
        <name>S-adenosyl-L-methionine</name>
        <dbReference type="ChEBI" id="CHEBI:59789"/>
    </ligand>
</feature>
<feature type="binding site" evidence="7 8">
    <location>
        <position position="140"/>
    </location>
    <ligand>
        <name>S-adenosyl-L-methionine</name>
        <dbReference type="ChEBI" id="CHEBI:59789"/>
    </ligand>
</feature>
<evidence type="ECO:0000259" key="9">
    <source>
        <dbReference type="SMART" id="SM00650"/>
    </source>
</evidence>
<keyword evidence="6 7" id="KW-0694">RNA-binding</keyword>
<dbReference type="InterPro" id="IPR029063">
    <property type="entry name" value="SAM-dependent_MTases_sf"/>
</dbReference>
<feature type="binding site" evidence="7 8">
    <location>
        <position position="115"/>
    </location>
    <ligand>
        <name>S-adenosyl-L-methionine</name>
        <dbReference type="ChEBI" id="CHEBI:59789"/>
    </ligand>
</feature>
<feature type="binding site" evidence="7 8">
    <location>
        <position position="44"/>
    </location>
    <ligand>
        <name>S-adenosyl-L-methionine</name>
        <dbReference type="ChEBI" id="CHEBI:59789"/>
    </ligand>
</feature>
<comment type="function">
    <text evidence="7">Specifically dimethylates two adjacent adenosines (A1518 and A1519) in the loop of a conserved hairpin near the 3'-end of 16S rRNA in the 30S particle. May play a critical role in biogenesis of 30S subunits.</text>
</comment>
<reference evidence="10" key="1">
    <citation type="journal article" date="2020" name="mSystems">
        <title>Genome- and Community-Level Interaction Insights into Carbon Utilization and Element Cycling Functions of Hydrothermarchaeota in Hydrothermal Sediment.</title>
        <authorList>
            <person name="Zhou Z."/>
            <person name="Liu Y."/>
            <person name="Xu W."/>
            <person name="Pan J."/>
            <person name="Luo Z.H."/>
            <person name="Li M."/>
        </authorList>
    </citation>
    <scope>NUCLEOTIDE SEQUENCE [LARGE SCALE GENOMIC DNA]</scope>
    <source>
        <strain evidence="10">SpSt-503</strain>
    </source>
</reference>
<dbReference type="PROSITE" id="PS01131">
    <property type="entry name" value="RRNA_A_DIMETH"/>
    <property type="match status" value="1"/>
</dbReference>
<dbReference type="GO" id="GO:0052908">
    <property type="term" value="F:16S rRNA (adenine(1518)-N(6)/adenine(1519)-N(6))-dimethyltransferase activity"/>
    <property type="evidence" value="ECO:0007669"/>
    <property type="project" value="UniProtKB-EC"/>
</dbReference>
<accession>A0A7C3II58</accession>
<keyword evidence="3 7" id="KW-0489">Methyltransferase</keyword>
<evidence type="ECO:0000256" key="4">
    <source>
        <dbReference type="ARBA" id="ARBA00022679"/>
    </source>
</evidence>
<comment type="catalytic activity">
    <reaction evidence="7">
        <text>adenosine(1518)/adenosine(1519) in 16S rRNA + 4 S-adenosyl-L-methionine = N(6)-dimethyladenosine(1518)/N(6)-dimethyladenosine(1519) in 16S rRNA + 4 S-adenosyl-L-homocysteine + 4 H(+)</text>
        <dbReference type="Rhea" id="RHEA:19609"/>
        <dbReference type="Rhea" id="RHEA-COMP:10232"/>
        <dbReference type="Rhea" id="RHEA-COMP:10233"/>
        <dbReference type="ChEBI" id="CHEBI:15378"/>
        <dbReference type="ChEBI" id="CHEBI:57856"/>
        <dbReference type="ChEBI" id="CHEBI:59789"/>
        <dbReference type="ChEBI" id="CHEBI:74411"/>
        <dbReference type="ChEBI" id="CHEBI:74493"/>
        <dbReference type="EC" id="2.1.1.182"/>
    </reaction>
</comment>
<keyword evidence="4 7" id="KW-0808">Transferase</keyword>
<dbReference type="InterPro" id="IPR001737">
    <property type="entry name" value="KsgA/Erm"/>
</dbReference>
<feature type="binding site" evidence="7 8">
    <location>
        <position position="42"/>
    </location>
    <ligand>
        <name>S-adenosyl-L-methionine</name>
        <dbReference type="ChEBI" id="CHEBI:59789"/>
    </ligand>
</feature>
<dbReference type="EMBL" id="DSVL01000014">
    <property type="protein sequence ID" value="HFH27985.1"/>
    <property type="molecule type" value="Genomic_DNA"/>
</dbReference>
<sequence>MVNIVEKQSEPFQPLIDYDAPSALRRYLDEHSLGMQKKFGQNFLINGDVRRRLVQALELPNGASVWEVGPGLGSMTAELIRQGATVKAFEIDRGFARALRELIPVPSRFTLIEGDVLKTWPAEARKEQEQGQVSNYFLGNLPYNIAATLLADFIEQGRYFKRLVVTIQKEVAQRMLAKPGSKDYSSFTVLCSSAYTISPLMVLKGPSFYPVPNVDSQAVRMDLRTDRNPEADTPLFRAMVRSLFSSRRKNLKNNLYSFLSSRYAQLGTDLSLLAETAITQAGLRGQQRAEELDIDAFVRLAGRVELLVCQ</sequence>
<dbReference type="GO" id="GO:0003723">
    <property type="term" value="F:RNA binding"/>
    <property type="evidence" value="ECO:0007669"/>
    <property type="project" value="UniProtKB-UniRule"/>
</dbReference>
<dbReference type="InterPro" id="IPR011530">
    <property type="entry name" value="rRNA_adenine_dimethylase"/>
</dbReference>
<dbReference type="InterPro" id="IPR020596">
    <property type="entry name" value="rRNA_Ade_Mease_Trfase_CS"/>
</dbReference>
<keyword evidence="5 7" id="KW-0949">S-adenosyl-L-methionine</keyword>
<proteinExistence type="inferred from homology"/>
<protein>
    <recommendedName>
        <fullName evidence="7">Ribosomal RNA small subunit methyltransferase A</fullName>
        <ecNumber evidence="7">2.1.1.182</ecNumber>
    </recommendedName>
    <alternativeName>
        <fullName evidence="7">16S rRNA (adenine(1518)-N(6)/adenine(1519)-N(6))-dimethyltransferase</fullName>
    </alternativeName>
    <alternativeName>
        <fullName evidence="7">16S rRNA dimethyladenosine transferase</fullName>
    </alternativeName>
    <alternativeName>
        <fullName evidence="7">16S rRNA dimethylase</fullName>
    </alternativeName>
    <alternativeName>
        <fullName evidence="7">S-adenosylmethionine-6-N', N'-adenosyl(rRNA) dimethyltransferase</fullName>
    </alternativeName>
</protein>
<evidence type="ECO:0000256" key="2">
    <source>
        <dbReference type="ARBA" id="ARBA00022552"/>
    </source>
</evidence>